<dbReference type="OrthoDB" id="8719578at2"/>
<accession>A1ZQ06</accession>
<evidence type="ECO:0000313" key="4">
    <source>
        <dbReference type="EMBL" id="EAY27415.1"/>
    </source>
</evidence>
<dbReference type="Proteomes" id="UP000004095">
    <property type="component" value="Unassembled WGS sequence"/>
</dbReference>
<dbReference type="GO" id="GO:0015689">
    <property type="term" value="P:molybdate ion transport"/>
    <property type="evidence" value="ECO:0007669"/>
    <property type="project" value="InterPro"/>
</dbReference>
<keyword evidence="1 2" id="KW-0500">Molybdenum</keyword>
<feature type="domain" description="Mop" evidence="3">
    <location>
        <begin position="68"/>
        <end position="133"/>
    </location>
</feature>
<dbReference type="Gene3D" id="2.40.50.100">
    <property type="match status" value="2"/>
</dbReference>
<dbReference type="EMBL" id="AAWS01000023">
    <property type="protein sequence ID" value="EAY27415.1"/>
    <property type="molecule type" value="Genomic_DNA"/>
</dbReference>
<dbReference type="AlphaFoldDB" id="A1ZQ06"/>
<evidence type="ECO:0000256" key="2">
    <source>
        <dbReference type="PROSITE-ProRule" id="PRU01213"/>
    </source>
</evidence>
<dbReference type="eggNOG" id="COG4148">
    <property type="taxonomic scope" value="Bacteria"/>
</dbReference>
<dbReference type="InterPro" id="IPR005116">
    <property type="entry name" value="Transp-assoc_OB_typ1"/>
</dbReference>
<evidence type="ECO:0000313" key="5">
    <source>
        <dbReference type="Proteomes" id="UP000004095"/>
    </source>
</evidence>
<evidence type="ECO:0000256" key="1">
    <source>
        <dbReference type="ARBA" id="ARBA00022505"/>
    </source>
</evidence>
<proteinExistence type="predicted"/>
<protein>
    <submittedName>
        <fullName evidence="4">Tobe domain protein</fullName>
    </submittedName>
</protein>
<dbReference type="RefSeq" id="WP_002699375.1">
    <property type="nucleotide sequence ID" value="NZ_AAWS01000023.1"/>
</dbReference>
<reference evidence="4 5" key="1">
    <citation type="submission" date="2007-01" db="EMBL/GenBank/DDBJ databases">
        <authorList>
            <person name="Haygood M."/>
            <person name="Podell S."/>
            <person name="Anderson C."/>
            <person name="Hopkinson B."/>
            <person name="Roe K."/>
            <person name="Barbeau K."/>
            <person name="Gaasterland T."/>
            <person name="Ferriera S."/>
            <person name="Johnson J."/>
            <person name="Kravitz S."/>
            <person name="Beeson K."/>
            <person name="Sutton G."/>
            <person name="Rogers Y.-H."/>
            <person name="Friedman R."/>
            <person name="Frazier M."/>
            <person name="Venter J.C."/>
        </authorList>
    </citation>
    <scope>NUCLEOTIDE SEQUENCE [LARGE SCALE GENOMIC DNA]</scope>
    <source>
        <strain evidence="4 5">ATCC 23134</strain>
    </source>
</reference>
<sequence length="133" mass="14326">MNQLTGNITSINSQAHLSLVQVLVAQHTLQVLLIDTPQTAEYLQTGQNIELLFKETEVLLALAPLSGNISVPNQLPCTVQAIVEDTLLSKVSLDFAGYRITSVVTTPALQQMQLALGQQVVAMVKANEIMLAS</sequence>
<keyword evidence="5" id="KW-1185">Reference proteome</keyword>
<comment type="caution">
    <text evidence="4">The sequence shown here is derived from an EMBL/GenBank/DDBJ whole genome shotgun (WGS) entry which is preliminary data.</text>
</comment>
<evidence type="ECO:0000259" key="3">
    <source>
        <dbReference type="PROSITE" id="PS51866"/>
    </source>
</evidence>
<gene>
    <name evidence="4" type="ORF">M23134_06816</name>
</gene>
<name>A1ZQ06_MICM2</name>
<dbReference type="SUPFAM" id="SSF50331">
    <property type="entry name" value="MOP-like"/>
    <property type="match status" value="1"/>
</dbReference>
<dbReference type="Pfam" id="PF03459">
    <property type="entry name" value="TOBE"/>
    <property type="match status" value="1"/>
</dbReference>
<dbReference type="InterPro" id="IPR004606">
    <property type="entry name" value="Mop_domain"/>
</dbReference>
<dbReference type="InterPro" id="IPR008995">
    <property type="entry name" value="Mo/tungstate-bd_C_term_dom"/>
</dbReference>
<dbReference type="PROSITE" id="PS51866">
    <property type="entry name" value="MOP"/>
    <property type="match status" value="1"/>
</dbReference>
<organism evidence="4 5">
    <name type="scientific">Microscilla marina ATCC 23134</name>
    <dbReference type="NCBI Taxonomy" id="313606"/>
    <lineage>
        <taxon>Bacteria</taxon>
        <taxon>Pseudomonadati</taxon>
        <taxon>Bacteroidota</taxon>
        <taxon>Cytophagia</taxon>
        <taxon>Cytophagales</taxon>
        <taxon>Microscillaceae</taxon>
        <taxon>Microscilla</taxon>
    </lineage>
</organism>